<dbReference type="AlphaFoldDB" id="A0A6I4MQ91"/>
<name>A0A6I4MQ91_9ACTN</name>
<comment type="similarity">
    <text evidence="1">Belongs to the transposase IS21/IS408/IS1162 family.</text>
</comment>
<dbReference type="PANTHER" id="PTHR35004">
    <property type="entry name" value="TRANSPOSASE RV3428C-RELATED"/>
    <property type="match status" value="1"/>
</dbReference>
<dbReference type="GO" id="GO:0015074">
    <property type="term" value="P:DNA integration"/>
    <property type="evidence" value="ECO:0007669"/>
    <property type="project" value="InterPro"/>
</dbReference>
<dbReference type="Gene3D" id="3.30.420.10">
    <property type="entry name" value="Ribonuclease H-like superfamily/Ribonuclease H"/>
    <property type="match status" value="1"/>
</dbReference>
<dbReference type="InterPro" id="IPR001584">
    <property type="entry name" value="Integrase_cat-core"/>
</dbReference>
<dbReference type="PROSITE" id="PS50994">
    <property type="entry name" value="INTEGRASE"/>
    <property type="match status" value="1"/>
</dbReference>
<dbReference type="RefSeq" id="WP_151598446.1">
    <property type="nucleotide sequence ID" value="NZ_WBMS02000045.1"/>
</dbReference>
<dbReference type="InterPro" id="IPR054353">
    <property type="entry name" value="IstA-like_C"/>
</dbReference>
<organism evidence="4 5">
    <name type="scientific">Actinomadura physcomitrii</name>
    <dbReference type="NCBI Taxonomy" id="2650748"/>
    <lineage>
        <taxon>Bacteria</taxon>
        <taxon>Bacillati</taxon>
        <taxon>Actinomycetota</taxon>
        <taxon>Actinomycetes</taxon>
        <taxon>Streptosporangiales</taxon>
        <taxon>Thermomonosporaceae</taxon>
        <taxon>Actinomadura</taxon>
    </lineage>
</organism>
<dbReference type="InterPro" id="IPR036397">
    <property type="entry name" value="RNaseH_sf"/>
</dbReference>
<protein>
    <submittedName>
        <fullName evidence="4">IS21 family transposase</fullName>
    </submittedName>
</protein>
<evidence type="ECO:0000256" key="2">
    <source>
        <dbReference type="SAM" id="MobiDB-lite"/>
    </source>
</evidence>
<evidence type="ECO:0000313" key="5">
    <source>
        <dbReference type="Proteomes" id="UP000462055"/>
    </source>
</evidence>
<dbReference type="Proteomes" id="UP000462055">
    <property type="component" value="Unassembled WGS sequence"/>
</dbReference>
<proteinExistence type="inferred from homology"/>
<sequence length="488" mass="51679">MKSSGEVMDIIAAYREVGTYRGAAAMCGTTHKTVRRIIERQQAGGKAPVRAPRKHNYDAVAGLVAQKVTATQGKISAKRLLSAARAAGYTGSARNFRRLVASAKKTWRREHHRGRRPAVWTPGEMLVIDWGSVSGLHVFCAVLAWSRVRFVRFAADERAATTLGLLAECFEELGGVPRVVLADRMGCLKGGVVANKVVPTADYVRFAAHYGFRPDWCEAADPESKGIVENLVGYAKADLVAAQAPFTGLGAANAAARQWCAEVNGVVHSEICAVPAERLEAERELLSALPSLRPAIGPAPVTRKVDRLSCVRFGSARYSVPTRLIGARVAVAESGGRLLITDPATGQIVADHAPVAPGEAAVLDEHYGGPRPAPRRAARPRTENEKAFLTLGGVAERWLTGSAASGNTRLAGDLADLAALRAAHGDDTVAAALERATAFRRWRAADVRAILAAGPGTPQPRPAGDALVLDLPAVPTRPLSAYTIGDAS</sequence>
<dbReference type="NCBIfam" id="NF033546">
    <property type="entry name" value="transpos_IS21"/>
    <property type="match status" value="1"/>
</dbReference>
<comment type="caution">
    <text evidence="4">The sequence shown here is derived from an EMBL/GenBank/DDBJ whole genome shotgun (WGS) entry which is preliminary data.</text>
</comment>
<keyword evidence="5" id="KW-1185">Reference proteome</keyword>
<feature type="region of interest" description="Disordered" evidence="2">
    <location>
        <begin position="363"/>
        <end position="382"/>
    </location>
</feature>
<feature type="domain" description="Integrase catalytic" evidence="3">
    <location>
        <begin position="113"/>
        <end position="283"/>
    </location>
</feature>
<evidence type="ECO:0000313" key="4">
    <source>
        <dbReference type="EMBL" id="MWA06037.1"/>
    </source>
</evidence>
<dbReference type="SUPFAM" id="SSF53098">
    <property type="entry name" value="Ribonuclease H-like"/>
    <property type="match status" value="1"/>
</dbReference>
<gene>
    <name evidence="4" type="ORF">F8568_037945</name>
</gene>
<reference evidence="4" key="1">
    <citation type="submission" date="2019-12" db="EMBL/GenBank/DDBJ databases">
        <title>Actinomadura physcomitrii sp. nov., a novel actinomycete isolated from moss [Physcomitrium sphaericum (Ludw) Fuernr].</title>
        <authorList>
            <person name="Zhuang X."/>
        </authorList>
    </citation>
    <scope>NUCLEOTIDE SEQUENCE [LARGE SCALE GENOMIC DNA]</scope>
    <source>
        <strain evidence="4">LD22</strain>
    </source>
</reference>
<dbReference type="GO" id="GO:0003676">
    <property type="term" value="F:nucleic acid binding"/>
    <property type="evidence" value="ECO:0007669"/>
    <property type="project" value="InterPro"/>
</dbReference>
<evidence type="ECO:0000256" key="1">
    <source>
        <dbReference type="ARBA" id="ARBA00009277"/>
    </source>
</evidence>
<dbReference type="Pfam" id="PF22483">
    <property type="entry name" value="Mu-transpos_C_2"/>
    <property type="match status" value="1"/>
</dbReference>
<evidence type="ECO:0000259" key="3">
    <source>
        <dbReference type="PROSITE" id="PS50994"/>
    </source>
</evidence>
<accession>A0A6I4MQ91</accession>
<dbReference type="InterPro" id="IPR012337">
    <property type="entry name" value="RNaseH-like_sf"/>
</dbReference>
<dbReference type="EMBL" id="WBMS02000045">
    <property type="protein sequence ID" value="MWA06037.1"/>
    <property type="molecule type" value="Genomic_DNA"/>
</dbReference>